<gene>
    <name evidence="2" type="ORF">TESG_06623</name>
</gene>
<keyword evidence="1" id="KW-0472">Membrane</keyword>
<sequence length="101" mass="11371">MEQIDIQVKNLMGAKLAPGEWNDVPDGGLVAWLVVLVGWCAHFCTFGLINCVGVFQGYYLSHQLKIHITLIVSWITSAEVSLWSFVEWYVVKLQKGDYLGL</sequence>
<evidence type="ECO:0000313" key="2">
    <source>
        <dbReference type="EMBL" id="EGD99186.1"/>
    </source>
</evidence>
<reference evidence="3" key="1">
    <citation type="journal article" date="2012" name="MBio">
        <title>Comparative genome analysis of Trichophyton rubrum and related dermatophytes reveals candidate genes involved in infection.</title>
        <authorList>
            <person name="Martinez D.A."/>
            <person name="Oliver B.G."/>
            <person name="Graeser Y."/>
            <person name="Goldberg J.M."/>
            <person name="Li W."/>
            <person name="Martinez-Rossi N.M."/>
            <person name="Monod M."/>
            <person name="Shelest E."/>
            <person name="Barton R.C."/>
            <person name="Birch E."/>
            <person name="Brakhage A.A."/>
            <person name="Chen Z."/>
            <person name="Gurr S.J."/>
            <person name="Heiman D."/>
            <person name="Heitman J."/>
            <person name="Kosti I."/>
            <person name="Rossi A."/>
            <person name="Saif S."/>
            <person name="Samalova M."/>
            <person name="Saunders C.W."/>
            <person name="Shea T."/>
            <person name="Summerbell R.C."/>
            <person name="Xu J."/>
            <person name="Young S."/>
            <person name="Zeng Q."/>
            <person name="Birren B.W."/>
            <person name="Cuomo C.A."/>
            <person name="White T.C."/>
        </authorList>
    </citation>
    <scope>NUCLEOTIDE SEQUENCE [LARGE SCALE GENOMIC DNA]</scope>
    <source>
        <strain evidence="3">CBS 112818</strain>
    </source>
</reference>
<name>F2S6I7_TRIT1</name>
<dbReference type="EMBL" id="GG698519">
    <property type="protein sequence ID" value="EGD99186.1"/>
    <property type="molecule type" value="Genomic_DNA"/>
</dbReference>
<feature type="transmembrane region" description="Helical" evidence="1">
    <location>
        <begin position="67"/>
        <end position="91"/>
    </location>
</feature>
<evidence type="ECO:0000313" key="3">
    <source>
        <dbReference type="Proteomes" id="UP000009172"/>
    </source>
</evidence>
<evidence type="ECO:0000256" key="1">
    <source>
        <dbReference type="SAM" id="Phobius"/>
    </source>
</evidence>
<dbReference type="AlphaFoldDB" id="F2S6I7"/>
<organism evidence="2 3">
    <name type="scientific">Trichophyton tonsurans (strain CBS 112818)</name>
    <name type="common">Scalp ringworm fungus</name>
    <dbReference type="NCBI Taxonomy" id="647933"/>
    <lineage>
        <taxon>Eukaryota</taxon>
        <taxon>Fungi</taxon>
        <taxon>Dikarya</taxon>
        <taxon>Ascomycota</taxon>
        <taxon>Pezizomycotina</taxon>
        <taxon>Eurotiomycetes</taxon>
        <taxon>Eurotiomycetidae</taxon>
        <taxon>Onygenales</taxon>
        <taxon>Arthrodermataceae</taxon>
        <taxon>Trichophyton</taxon>
    </lineage>
</organism>
<keyword evidence="3" id="KW-1185">Reference proteome</keyword>
<feature type="transmembrane region" description="Helical" evidence="1">
    <location>
        <begin position="29"/>
        <end position="55"/>
    </location>
</feature>
<dbReference type="Proteomes" id="UP000009172">
    <property type="component" value="Unassembled WGS sequence"/>
</dbReference>
<accession>F2S6I7</accession>
<proteinExistence type="predicted"/>
<protein>
    <submittedName>
        <fullName evidence="2">Uncharacterized protein</fullName>
    </submittedName>
</protein>
<keyword evidence="1" id="KW-0812">Transmembrane</keyword>
<dbReference type="HOGENOM" id="CLU_2293743_0_0_1"/>
<keyword evidence="1" id="KW-1133">Transmembrane helix</keyword>